<evidence type="ECO:0000256" key="7">
    <source>
        <dbReference type="ARBA" id="ARBA00022840"/>
    </source>
</evidence>
<dbReference type="InterPro" id="IPR003594">
    <property type="entry name" value="HATPase_dom"/>
</dbReference>
<evidence type="ECO:0000259" key="10">
    <source>
        <dbReference type="SMART" id="SM00387"/>
    </source>
</evidence>
<keyword evidence="8" id="KW-0902">Two-component regulatory system</keyword>
<dbReference type="GO" id="GO:0016301">
    <property type="term" value="F:kinase activity"/>
    <property type="evidence" value="ECO:0007669"/>
    <property type="project" value="UniProtKB-KW"/>
</dbReference>
<gene>
    <name evidence="11" type="ORF">GCM10010411_11730</name>
</gene>
<keyword evidence="4" id="KW-0808">Transferase</keyword>
<keyword evidence="6 11" id="KW-0418">Kinase</keyword>
<dbReference type="Proteomes" id="UP001501509">
    <property type="component" value="Unassembled WGS sequence"/>
</dbReference>
<dbReference type="PANTHER" id="PTHR24421">
    <property type="entry name" value="NITRATE/NITRITE SENSOR PROTEIN NARX-RELATED"/>
    <property type="match status" value="1"/>
</dbReference>
<dbReference type="CDD" id="cd16917">
    <property type="entry name" value="HATPase_UhpB-NarQ-NarX-like"/>
    <property type="match status" value="1"/>
</dbReference>
<evidence type="ECO:0000313" key="11">
    <source>
        <dbReference type="EMBL" id="GAA2580833.1"/>
    </source>
</evidence>
<keyword evidence="9" id="KW-0472">Membrane</keyword>
<evidence type="ECO:0000256" key="4">
    <source>
        <dbReference type="ARBA" id="ARBA00022679"/>
    </source>
</evidence>
<protein>
    <recommendedName>
        <fullName evidence="2">histidine kinase</fullName>
        <ecNumber evidence="2">2.7.13.3</ecNumber>
    </recommendedName>
</protein>
<evidence type="ECO:0000256" key="2">
    <source>
        <dbReference type="ARBA" id="ARBA00012438"/>
    </source>
</evidence>
<dbReference type="EC" id="2.7.13.3" evidence="2"/>
<dbReference type="Pfam" id="PF02518">
    <property type="entry name" value="HATPase_c"/>
    <property type="match status" value="1"/>
</dbReference>
<evidence type="ECO:0000256" key="1">
    <source>
        <dbReference type="ARBA" id="ARBA00000085"/>
    </source>
</evidence>
<evidence type="ECO:0000256" key="5">
    <source>
        <dbReference type="ARBA" id="ARBA00022741"/>
    </source>
</evidence>
<dbReference type="EMBL" id="BAAATD010000001">
    <property type="protein sequence ID" value="GAA2580833.1"/>
    <property type="molecule type" value="Genomic_DNA"/>
</dbReference>
<dbReference type="InterPro" id="IPR050482">
    <property type="entry name" value="Sensor_HK_TwoCompSys"/>
</dbReference>
<dbReference type="Gene3D" id="1.20.5.1930">
    <property type="match status" value="1"/>
</dbReference>
<accession>A0ABN3PFK5</accession>
<feature type="domain" description="Histidine kinase/HSP90-like ATPase" evidence="10">
    <location>
        <begin position="278"/>
        <end position="368"/>
    </location>
</feature>
<keyword evidence="3" id="KW-0597">Phosphoprotein</keyword>
<evidence type="ECO:0000256" key="3">
    <source>
        <dbReference type="ARBA" id="ARBA00022553"/>
    </source>
</evidence>
<dbReference type="Gene3D" id="3.30.565.10">
    <property type="entry name" value="Histidine kinase-like ATPase, C-terminal domain"/>
    <property type="match status" value="1"/>
</dbReference>
<dbReference type="InterPro" id="IPR055558">
    <property type="entry name" value="DUF7134"/>
</dbReference>
<name>A0ABN3PFK5_9ACTN</name>
<keyword evidence="9" id="KW-1133">Transmembrane helix</keyword>
<keyword evidence="9" id="KW-0812">Transmembrane</keyword>
<evidence type="ECO:0000256" key="9">
    <source>
        <dbReference type="SAM" id="Phobius"/>
    </source>
</evidence>
<keyword evidence="7" id="KW-0067">ATP-binding</keyword>
<dbReference type="RefSeq" id="WP_344538347.1">
    <property type="nucleotide sequence ID" value="NZ_BAAATD010000001.1"/>
</dbReference>
<organism evidence="11 12">
    <name type="scientific">Actinomadura fulvescens</name>
    <dbReference type="NCBI Taxonomy" id="46160"/>
    <lineage>
        <taxon>Bacteria</taxon>
        <taxon>Bacillati</taxon>
        <taxon>Actinomycetota</taxon>
        <taxon>Actinomycetes</taxon>
        <taxon>Streptosporangiales</taxon>
        <taxon>Thermomonosporaceae</taxon>
        <taxon>Actinomadura</taxon>
    </lineage>
</organism>
<dbReference type="PANTHER" id="PTHR24421:SF10">
    <property type="entry name" value="NITRATE_NITRITE SENSOR PROTEIN NARQ"/>
    <property type="match status" value="1"/>
</dbReference>
<keyword evidence="5" id="KW-0547">Nucleotide-binding</keyword>
<dbReference type="Pfam" id="PF23539">
    <property type="entry name" value="DUF7134"/>
    <property type="match status" value="1"/>
</dbReference>
<dbReference type="Pfam" id="PF07730">
    <property type="entry name" value="HisKA_3"/>
    <property type="match status" value="1"/>
</dbReference>
<dbReference type="SUPFAM" id="SSF55874">
    <property type="entry name" value="ATPase domain of HSP90 chaperone/DNA topoisomerase II/histidine kinase"/>
    <property type="match status" value="1"/>
</dbReference>
<reference evidence="11 12" key="1">
    <citation type="journal article" date="2019" name="Int. J. Syst. Evol. Microbiol.">
        <title>The Global Catalogue of Microorganisms (GCM) 10K type strain sequencing project: providing services to taxonomists for standard genome sequencing and annotation.</title>
        <authorList>
            <consortium name="The Broad Institute Genomics Platform"/>
            <consortium name="The Broad Institute Genome Sequencing Center for Infectious Disease"/>
            <person name="Wu L."/>
            <person name="Ma J."/>
        </authorList>
    </citation>
    <scope>NUCLEOTIDE SEQUENCE [LARGE SCALE GENOMIC DNA]</scope>
    <source>
        <strain evidence="11 12">JCM 6833</strain>
    </source>
</reference>
<proteinExistence type="predicted"/>
<comment type="caution">
    <text evidence="11">The sequence shown here is derived from an EMBL/GenBank/DDBJ whole genome shotgun (WGS) entry which is preliminary data.</text>
</comment>
<feature type="transmembrane region" description="Helical" evidence="9">
    <location>
        <begin position="103"/>
        <end position="119"/>
    </location>
</feature>
<evidence type="ECO:0000256" key="6">
    <source>
        <dbReference type="ARBA" id="ARBA00022777"/>
    </source>
</evidence>
<dbReference type="SMART" id="SM00387">
    <property type="entry name" value="HATPase_c"/>
    <property type="match status" value="1"/>
</dbReference>
<evidence type="ECO:0000313" key="12">
    <source>
        <dbReference type="Proteomes" id="UP001501509"/>
    </source>
</evidence>
<sequence>MSIVERARALPRREVDAVITIVCSVQILLQAGVDERLEWWVPLMVTGYALPLMWRRRFPFAVTFVCGIGTSLIAPTELLGQFPSVQLVATYTFAELCPPVKRALAVAGTVVGITASILIPRDEPLNLGLVGIAFAVAYALGTGARARRDRIAMLEERARRFAEEQDAAATRERERIAREMHDIIAHSMSMIAIQAEGGSAVAHRDPAKAAQVFETISDTSREALAQLRRVLGVLRAEGAARRPQPDLAELPALVDGVRKTGLTVTLEETGEARPVPPGLGTTAYRIVQESLTNTVKHAEAAGVRVRLGWERDTLRLQICDDGRGPGDAPGGGHGLAGMRERVAAAGGELTFGPATGGSGFRVEARLPLN</sequence>
<comment type="catalytic activity">
    <reaction evidence="1">
        <text>ATP + protein L-histidine = ADP + protein N-phospho-L-histidine.</text>
        <dbReference type="EC" id="2.7.13.3"/>
    </reaction>
</comment>
<evidence type="ECO:0000256" key="8">
    <source>
        <dbReference type="ARBA" id="ARBA00023012"/>
    </source>
</evidence>
<keyword evidence="12" id="KW-1185">Reference proteome</keyword>
<dbReference type="InterPro" id="IPR011712">
    <property type="entry name" value="Sig_transdc_His_kin_sub3_dim/P"/>
</dbReference>
<feature type="transmembrane region" description="Helical" evidence="9">
    <location>
        <begin position="125"/>
        <end position="144"/>
    </location>
</feature>
<dbReference type="InterPro" id="IPR036890">
    <property type="entry name" value="HATPase_C_sf"/>
</dbReference>